<evidence type="ECO:0000313" key="1">
    <source>
        <dbReference type="EMBL" id="QJA96804.1"/>
    </source>
</evidence>
<name>A0A6M3LTG9_9ZZZZ</name>
<sequence>MKVTKKQVIELGRLINGGTVYHNENMINKEAFIHSVVTWLRDNNTIDFDPDRFCNACYGTDKLPLNKF</sequence>
<dbReference type="EMBL" id="MT143435">
    <property type="protein sequence ID" value="QJA96804.1"/>
    <property type="molecule type" value="Genomic_DNA"/>
</dbReference>
<proteinExistence type="predicted"/>
<organism evidence="1">
    <name type="scientific">viral metagenome</name>
    <dbReference type="NCBI Taxonomy" id="1070528"/>
    <lineage>
        <taxon>unclassified sequences</taxon>
        <taxon>metagenomes</taxon>
        <taxon>organismal metagenomes</taxon>
    </lineage>
</organism>
<accession>A0A6M3LTG9</accession>
<reference evidence="1" key="1">
    <citation type="submission" date="2020-03" db="EMBL/GenBank/DDBJ databases">
        <title>The deep terrestrial virosphere.</title>
        <authorList>
            <person name="Holmfeldt K."/>
            <person name="Nilsson E."/>
            <person name="Simone D."/>
            <person name="Lopez-Fernandez M."/>
            <person name="Wu X."/>
            <person name="de Brujin I."/>
            <person name="Lundin D."/>
            <person name="Andersson A."/>
            <person name="Bertilsson S."/>
            <person name="Dopson M."/>
        </authorList>
    </citation>
    <scope>NUCLEOTIDE SEQUENCE</scope>
    <source>
        <strain evidence="1">MM415B07332</strain>
    </source>
</reference>
<gene>
    <name evidence="1" type="ORF">MM415B07332_0003</name>
</gene>
<protein>
    <submittedName>
        <fullName evidence="1">Uncharacterized protein</fullName>
    </submittedName>
</protein>
<dbReference type="AlphaFoldDB" id="A0A6M3LTG9"/>